<dbReference type="Proteomes" id="UP000283077">
    <property type="component" value="Unassembled WGS sequence"/>
</dbReference>
<dbReference type="SUPFAM" id="SSF56601">
    <property type="entry name" value="beta-lactamase/transpeptidase-like"/>
    <property type="match status" value="1"/>
</dbReference>
<organism evidence="2 3">
    <name type="scientific">Rheinheimera riviphila</name>
    <dbReference type="NCBI Taxonomy" id="1834037"/>
    <lineage>
        <taxon>Bacteria</taxon>
        <taxon>Pseudomonadati</taxon>
        <taxon>Pseudomonadota</taxon>
        <taxon>Gammaproteobacteria</taxon>
        <taxon>Chromatiales</taxon>
        <taxon>Chromatiaceae</taxon>
        <taxon>Rheinheimera</taxon>
    </lineage>
</organism>
<dbReference type="AlphaFoldDB" id="A0A437QIY6"/>
<protein>
    <submittedName>
        <fullName evidence="2">Class A beta-lactamase-related serine hydrolase</fullName>
    </submittedName>
</protein>
<evidence type="ECO:0000313" key="2">
    <source>
        <dbReference type="EMBL" id="RVU34453.1"/>
    </source>
</evidence>
<feature type="domain" description="Beta-lactamase-related" evidence="1">
    <location>
        <begin position="53"/>
        <end position="362"/>
    </location>
</feature>
<proteinExistence type="predicted"/>
<gene>
    <name evidence="2" type="ORF">EOE67_15540</name>
</gene>
<accession>A0A437QIY6</accession>
<dbReference type="InterPro" id="IPR001466">
    <property type="entry name" value="Beta-lactam-related"/>
</dbReference>
<dbReference type="InterPro" id="IPR050491">
    <property type="entry name" value="AmpC-like"/>
</dbReference>
<sequence length="472" mass="51439">MQPILSVEDIPMKITPRTLATTLFATLSASICLGLCNQAAAFTDSELQQKMQQLVAQKAKADQPGFTVIVRKGPQVMLRGGYGLADLETATPMRPDSNLRLASQTKQFTAMAVLQLVQAGKIKLEHKVGEVLTDYPAVGRDITIKQLLTHSSGIPNLSRMPEFRDNKAKDATLPELLALFSSQPLQFAPGSRFGYSNSNYVLLTAIIEAASKQTYADYLQQHVFQPLGMKNTGYDVASDIVPNRAKGYEQTATGFRNADVISMTRPQGAGGLRSTVDDLNLWDQALYTTKLLPQELLQQSFVKHPGADGKPLPYGYGWMSADLAELETHEHSGGIDGFSSYIIRVPSQQVYVAVLANSSYFDSYTMAVKLAAIAVGKPMEPTPVTLPEATLWAITGNYSFDDGTERLITLEQGVLICQTKEGARQQLTPSADGKLYLEDDTSYLTLGKISKGKAALELVVRGFGTFPAKRLQ</sequence>
<dbReference type="EMBL" id="SACS01000018">
    <property type="protein sequence ID" value="RVU34453.1"/>
    <property type="molecule type" value="Genomic_DNA"/>
</dbReference>
<dbReference type="GO" id="GO:0016787">
    <property type="term" value="F:hydrolase activity"/>
    <property type="evidence" value="ECO:0007669"/>
    <property type="project" value="UniProtKB-KW"/>
</dbReference>
<keyword evidence="3" id="KW-1185">Reference proteome</keyword>
<comment type="caution">
    <text evidence="2">The sequence shown here is derived from an EMBL/GenBank/DDBJ whole genome shotgun (WGS) entry which is preliminary data.</text>
</comment>
<dbReference type="Gene3D" id="3.40.710.10">
    <property type="entry name" value="DD-peptidase/beta-lactamase superfamily"/>
    <property type="match status" value="1"/>
</dbReference>
<dbReference type="PANTHER" id="PTHR46825">
    <property type="entry name" value="D-ALANYL-D-ALANINE-CARBOXYPEPTIDASE/ENDOPEPTIDASE AMPH"/>
    <property type="match status" value="1"/>
</dbReference>
<name>A0A437QIY6_9GAMM</name>
<evidence type="ECO:0000259" key="1">
    <source>
        <dbReference type="Pfam" id="PF00144"/>
    </source>
</evidence>
<dbReference type="OrthoDB" id="9799367at2"/>
<evidence type="ECO:0000313" key="3">
    <source>
        <dbReference type="Proteomes" id="UP000283077"/>
    </source>
</evidence>
<dbReference type="Pfam" id="PF00144">
    <property type="entry name" value="Beta-lactamase"/>
    <property type="match status" value="1"/>
</dbReference>
<dbReference type="InterPro" id="IPR012338">
    <property type="entry name" value="Beta-lactam/transpept-like"/>
</dbReference>
<dbReference type="PANTHER" id="PTHR46825:SF9">
    <property type="entry name" value="BETA-LACTAMASE-RELATED DOMAIN-CONTAINING PROTEIN"/>
    <property type="match status" value="1"/>
</dbReference>
<keyword evidence="2" id="KW-0378">Hydrolase</keyword>
<reference evidence="2 3" key="1">
    <citation type="submission" date="2019-01" db="EMBL/GenBank/DDBJ databases">
        <authorList>
            <person name="Chen W.-M."/>
        </authorList>
    </citation>
    <scope>NUCLEOTIDE SEQUENCE [LARGE SCALE GENOMIC DNA]</scope>
    <source>
        <strain evidence="2 3">KYPC3</strain>
    </source>
</reference>